<dbReference type="Proteomes" id="UP000218542">
    <property type="component" value="Unassembled WGS sequence"/>
</dbReference>
<accession>A0A286U2M2</accession>
<dbReference type="RefSeq" id="WP_096895787.1">
    <property type="nucleotide sequence ID" value="NZ_BAOS01000031.1"/>
</dbReference>
<dbReference type="AlphaFoldDB" id="A0A286U2M2"/>
<comment type="caution">
    <text evidence="1">The sequence shown here is derived from an EMBL/GenBank/DDBJ whole genome shotgun (WGS) entry which is preliminary data.</text>
</comment>
<evidence type="ECO:0000313" key="2">
    <source>
        <dbReference type="Proteomes" id="UP000218542"/>
    </source>
</evidence>
<sequence>MIRKEKKGNFIQSGTFSTKYQFSVGKKISQTKLSKSKYNSLLQIQRLDPVKIMTDQQKNRSWWIFQDGFYIENEGMTESNVKAFALGNRGKKTK</sequence>
<dbReference type="OrthoDB" id="9846383at2"/>
<name>A0A286U2M2_9BACT</name>
<keyword evidence="2" id="KW-1185">Reference proteome</keyword>
<organism evidence="1 2">
    <name type="scientific">Candidatus Scalindua japonica</name>
    <dbReference type="NCBI Taxonomy" id="1284222"/>
    <lineage>
        <taxon>Bacteria</taxon>
        <taxon>Pseudomonadati</taxon>
        <taxon>Planctomycetota</taxon>
        <taxon>Candidatus Brocadiia</taxon>
        <taxon>Candidatus Brocadiales</taxon>
        <taxon>Candidatus Scalinduaceae</taxon>
        <taxon>Candidatus Scalindua</taxon>
    </lineage>
</organism>
<evidence type="ECO:0000313" key="1">
    <source>
        <dbReference type="EMBL" id="GAX62393.1"/>
    </source>
</evidence>
<dbReference type="EMBL" id="BAOS01000031">
    <property type="protein sequence ID" value="GAX62393.1"/>
    <property type="molecule type" value="Genomic_DNA"/>
</dbReference>
<proteinExistence type="predicted"/>
<reference evidence="2" key="1">
    <citation type="journal article" date="2017" name="Environ. Microbiol. Rep.">
        <title>Genetic Diversity of Marine Anaerobic Ammonium-Oxidizing Bacteria as Revealed by Genomic and Proteomic Analyses of 'Candidatus Scalindua japonica'.</title>
        <authorList>
            <person name="Oshiki M."/>
            <person name="Mizuto K."/>
            <person name="Kimura Z."/>
            <person name="Kindaichi T."/>
            <person name="Satoh H."/>
            <person name="Okabe S."/>
        </authorList>
    </citation>
    <scope>NUCLEOTIDE SEQUENCE [LARGE SCALE GENOMIC DNA]</scope>
    <source>
        <strain evidence="2">husup-a2</strain>
    </source>
</reference>
<protein>
    <submittedName>
        <fullName evidence="1">Type III restriction protein res subunit</fullName>
    </submittedName>
</protein>
<gene>
    <name evidence="1" type="ORF">SCALIN_C31_0028</name>
</gene>